<dbReference type="InterPro" id="IPR050834">
    <property type="entry name" value="Glycosyltransf_2"/>
</dbReference>
<keyword evidence="2" id="KW-0328">Glycosyltransferase</keyword>
<dbReference type="EMBL" id="CP003130">
    <property type="protein sequence ID" value="AEU39150.1"/>
    <property type="molecule type" value="Genomic_DNA"/>
</dbReference>
<protein>
    <submittedName>
        <fullName evidence="5">Glycosyl transferase family 2</fullName>
    </submittedName>
</protein>
<sequence length="542" mass="60225">MKRRIIAVIVLYKIAVEESASYRSLLRAAQHVASDLLDLLIILHDNTPGASPPAGLPANVIFAADASNSGLANAYNNALSIAVEDKYDWLLTLDQDTELPVHSLEVFLDVIARVGERPDVGAIVPQILAGGRVVSPNYFAGGAWPRWFPAGFDGIPDQTVYAFNSGSLVNVAALAQIGGYSPWFWLDNSDSSLYKQLGNFGKRVYVAGSLELGHDFSMLNMQERVSPRRYKNILIAESAFWDLEMNVLAGFERTARLLGRVLKHWIRHDSKELRRLTLEALWLRLFRTRTHRIARWRSVTREQLGPALVTWKRPAGPKISVCMAPHNGEHYIEAQLRSIVPQLGSKDEIVIVDDGSQDGTLQIVRHLQEELATNSQTPKILFVSHAGKKGLVSAFEDALRCATGDLLFLCDDHDLWMPDTVRKVTAAFKAQPAVQVIGSGVALIDDHGKPVTNLSHNPSRIPLLAFRSSLLRHVLPFPIGQPFLPDVWIGASNTMSGGDTFFIDEPLVLCHLNSRNANQGLSRWTQVKLRLQIVRAHMRRAF</sequence>
<gene>
    <name evidence="5" type="ordered locus">AciX8_4881</name>
</gene>
<dbReference type="PANTHER" id="PTHR43685:SF5">
    <property type="entry name" value="GLYCOSYLTRANSFERASE EPSE-RELATED"/>
    <property type="match status" value="1"/>
</dbReference>
<keyword evidence="6" id="KW-1185">Reference proteome</keyword>
<reference evidence="5 6" key="1">
    <citation type="submission" date="2011-11" db="EMBL/GenBank/DDBJ databases">
        <title>Complete sequence of Granulicella mallensis MP5ACTX8.</title>
        <authorList>
            <consortium name="US DOE Joint Genome Institute"/>
            <person name="Lucas S."/>
            <person name="Copeland A."/>
            <person name="Lapidus A."/>
            <person name="Cheng J.-F."/>
            <person name="Goodwin L."/>
            <person name="Pitluck S."/>
            <person name="Peters L."/>
            <person name="Lu M."/>
            <person name="Detter J.C."/>
            <person name="Han C."/>
            <person name="Tapia R."/>
            <person name="Land M."/>
            <person name="Hauser L."/>
            <person name="Kyrpides N."/>
            <person name="Ivanova N."/>
            <person name="Mikhailova N."/>
            <person name="Pagani I."/>
            <person name="Rawat S."/>
            <person name="Mannisto M."/>
            <person name="Haggblom M."/>
            <person name="Woyke T."/>
        </authorList>
    </citation>
    <scope>NUCLEOTIDE SEQUENCE [LARGE SCALE GENOMIC DNA]</scope>
    <source>
        <strain evidence="6">ATCC BAA-1857 / DSM 23137 / MP5ACTX8</strain>
    </source>
</reference>
<dbReference type="eggNOG" id="COG1216">
    <property type="taxonomic scope" value="Bacteria"/>
</dbReference>
<dbReference type="RefSeq" id="WP_014268021.1">
    <property type="nucleotide sequence ID" value="NC_016631.1"/>
</dbReference>
<comment type="similarity">
    <text evidence="1">Belongs to the glycosyltransferase 2 family.</text>
</comment>
<dbReference type="Proteomes" id="UP000007113">
    <property type="component" value="Chromosome"/>
</dbReference>
<proteinExistence type="inferred from homology"/>
<dbReference type="OrthoDB" id="113236at2"/>
<name>G8NZN0_GRAMM</name>
<keyword evidence="3 5" id="KW-0808">Transferase</keyword>
<dbReference type="SUPFAM" id="SSF53448">
    <property type="entry name" value="Nucleotide-diphospho-sugar transferases"/>
    <property type="match status" value="2"/>
</dbReference>
<dbReference type="PANTHER" id="PTHR43685">
    <property type="entry name" value="GLYCOSYLTRANSFERASE"/>
    <property type="match status" value="1"/>
</dbReference>
<evidence type="ECO:0000256" key="2">
    <source>
        <dbReference type="ARBA" id="ARBA00022676"/>
    </source>
</evidence>
<accession>G8NZN0</accession>
<dbReference type="InterPro" id="IPR029044">
    <property type="entry name" value="Nucleotide-diphossugar_trans"/>
</dbReference>
<evidence type="ECO:0000256" key="3">
    <source>
        <dbReference type="ARBA" id="ARBA00022679"/>
    </source>
</evidence>
<dbReference type="KEGG" id="gma:AciX8_4881"/>
<dbReference type="GO" id="GO:0016757">
    <property type="term" value="F:glycosyltransferase activity"/>
    <property type="evidence" value="ECO:0007669"/>
    <property type="project" value="UniProtKB-KW"/>
</dbReference>
<evidence type="ECO:0000256" key="1">
    <source>
        <dbReference type="ARBA" id="ARBA00006739"/>
    </source>
</evidence>
<dbReference type="HOGENOM" id="CLU_502282_0_0_0"/>
<evidence type="ECO:0000259" key="4">
    <source>
        <dbReference type="Pfam" id="PF00535"/>
    </source>
</evidence>
<dbReference type="Gene3D" id="3.90.550.10">
    <property type="entry name" value="Spore Coat Polysaccharide Biosynthesis Protein SpsA, Chain A"/>
    <property type="match status" value="2"/>
</dbReference>
<dbReference type="STRING" id="682795.AciX8_4881"/>
<dbReference type="InterPro" id="IPR001173">
    <property type="entry name" value="Glyco_trans_2-like"/>
</dbReference>
<organism evidence="5 6">
    <name type="scientific">Granulicella mallensis (strain ATCC BAA-1857 / DSM 23137 / MP5ACTX8)</name>
    <dbReference type="NCBI Taxonomy" id="682795"/>
    <lineage>
        <taxon>Bacteria</taxon>
        <taxon>Pseudomonadati</taxon>
        <taxon>Acidobacteriota</taxon>
        <taxon>Terriglobia</taxon>
        <taxon>Terriglobales</taxon>
        <taxon>Acidobacteriaceae</taxon>
        <taxon>Granulicella</taxon>
    </lineage>
</organism>
<dbReference type="AlphaFoldDB" id="G8NZN0"/>
<dbReference type="Pfam" id="PF00535">
    <property type="entry name" value="Glycos_transf_2"/>
    <property type="match status" value="1"/>
</dbReference>
<dbReference type="eggNOG" id="COG1215">
    <property type="taxonomic scope" value="Bacteria"/>
</dbReference>
<evidence type="ECO:0000313" key="6">
    <source>
        <dbReference type="Proteomes" id="UP000007113"/>
    </source>
</evidence>
<feature type="domain" description="Glycosyltransferase 2-like" evidence="4">
    <location>
        <begin position="320"/>
        <end position="446"/>
    </location>
</feature>
<evidence type="ECO:0000313" key="5">
    <source>
        <dbReference type="EMBL" id="AEU39150.1"/>
    </source>
</evidence>